<protein>
    <submittedName>
        <fullName evidence="2">Uncharacterized protein</fullName>
    </submittedName>
</protein>
<name>A0A1I6GTW5_9EURY</name>
<sequence>MREIPQSHDDTDRRGARRYGRTALVVVAALLLTAAPVSGAFDAGTVEQRVEPQTADDFLAELRGYEEEPALEAYGELEVVRSQAVTSTQIGDLTDAEARRMRLVLATLDSFVSAHGLAEDGDYDASMSKAAETATAITDLRETGGSRYADLASLALDRFYERQGSRLFERARNAESTPERLSLLSKSASAFKRAGASQRFSELAVRESDLRSTFEADIATFDAATARASSFLDGCSGCESPLAAVRANPSGVYAQYVEARRVHRHASQAAAIAGEHSLTDRREAATSLAARSETALETFTVGSALLSLAYALVLAGAAALVGHRVGLWGRDARAARVGEIVPVVGWDDA</sequence>
<evidence type="ECO:0000313" key="2">
    <source>
        <dbReference type="EMBL" id="SFR45608.1"/>
    </source>
</evidence>
<evidence type="ECO:0000256" key="1">
    <source>
        <dbReference type="SAM" id="Phobius"/>
    </source>
</evidence>
<accession>A0A1I6GTW5</accession>
<dbReference type="Proteomes" id="UP000198531">
    <property type="component" value="Unassembled WGS sequence"/>
</dbReference>
<dbReference type="STRING" id="553469.SAMN04487947_1645"/>
<dbReference type="OrthoDB" id="177142at2157"/>
<keyword evidence="1" id="KW-1133">Transmembrane helix</keyword>
<gene>
    <name evidence="2" type="ORF">SAMN04487947_1645</name>
</gene>
<keyword evidence="1" id="KW-0812">Transmembrane</keyword>
<organism evidence="2 3">
    <name type="scientific">Halogeometricum rufum</name>
    <dbReference type="NCBI Taxonomy" id="553469"/>
    <lineage>
        <taxon>Archaea</taxon>
        <taxon>Methanobacteriati</taxon>
        <taxon>Methanobacteriota</taxon>
        <taxon>Stenosarchaea group</taxon>
        <taxon>Halobacteria</taxon>
        <taxon>Halobacteriales</taxon>
        <taxon>Haloferacaceae</taxon>
        <taxon>Halogeometricum</taxon>
    </lineage>
</organism>
<evidence type="ECO:0000313" key="3">
    <source>
        <dbReference type="Proteomes" id="UP000198531"/>
    </source>
</evidence>
<keyword evidence="1" id="KW-0472">Membrane</keyword>
<keyword evidence="3" id="KW-1185">Reference proteome</keyword>
<dbReference type="EMBL" id="FOYT01000001">
    <property type="protein sequence ID" value="SFR45608.1"/>
    <property type="molecule type" value="Genomic_DNA"/>
</dbReference>
<dbReference type="RefSeq" id="WP_089806295.1">
    <property type="nucleotide sequence ID" value="NZ_FOYT01000001.1"/>
</dbReference>
<proteinExistence type="predicted"/>
<dbReference type="AlphaFoldDB" id="A0A1I6GTW5"/>
<feature type="transmembrane region" description="Helical" evidence="1">
    <location>
        <begin position="299"/>
        <end position="321"/>
    </location>
</feature>
<reference evidence="3" key="1">
    <citation type="submission" date="2016-10" db="EMBL/GenBank/DDBJ databases">
        <authorList>
            <person name="Varghese N."/>
            <person name="Submissions S."/>
        </authorList>
    </citation>
    <scope>NUCLEOTIDE SEQUENCE [LARGE SCALE GENOMIC DNA]</scope>
    <source>
        <strain evidence="3">CGMCC 1.7736</strain>
    </source>
</reference>